<dbReference type="AlphaFoldDB" id="A0A449B5X6"/>
<keyword evidence="4" id="KW-1185">Reference proteome</keyword>
<name>A0A449B5X6_9BACT</name>
<feature type="signal peptide" evidence="2">
    <location>
        <begin position="1"/>
        <end position="23"/>
    </location>
</feature>
<dbReference type="PROSITE" id="PS51257">
    <property type="entry name" value="PROKAR_LIPOPROTEIN"/>
    <property type="match status" value="1"/>
</dbReference>
<dbReference type="Gene3D" id="2.30.260.10">
    <property type="entry name" value="putative xylanase like domain"/>
    <property type="match status" value="1"/>
</dbReference>
<organism evidence="3 4">
    <name type="scientific">Mycoplasmopsis columboralis</name>
    <dbReference type="NCBI Taxonomy" id="171282"/>
    <lineage>
        <taxon>Bacteria</taxon>
        <taxon>Bacillati</taxon>
        <taxon>Mycoplasmatota</taxon>
        <taxon>Mycoplasmoidales</taxon>
        <taxon>Metamycoplasmataceae</taxon>
        <taxon>Mycoplasmopsis</taxon>
    </lineage>
</organism>
<dbReference type="InterPro" id="IPR010846">
    <property type="entry name" value="AmiA-like"/>
</dbReference>
<feature type="chain" id="PRO_5019447735" evidence="2">
    <location>
        <begin position="24"/>
        <end position="513"/>
    </location>
</feature>
<evidence type="ECO:0000256" key="2">
    <source>
        <dbReference type="SAM" id="SignalP"/>
    </source>
</evidence>
<keyword evidence="1" id="KW-0175">Coiled coil</keyword>
<sequence length="513" mass="57895">MLKNKFKLLFGLAPMAVIATAVSCTTKVEEIQKKHDELSKEDLNVKYFEALNAHKSSQATKTSEYEAAKKAALQKPVDTKKASIAKAEEQIKLDKEANAKLNEEIKKLEAEGKDASAQKAEVAAREARIEKNNEKITADKEALKEAEADLAHFNSLFPQLFANYKAAQAYITYQPSKNEEATRYEFAYPIITNKASLDIIKEVNALKNSKEYKELATTNDKILYLSDYFLTYFDRRAKELDPKAKNIFGGIPYFADRMFGNADTKERLVALLNELDCFTYFDYVNAFLIDSSNTEKGFMESLIKTRYAESKISYSTRKHFFTDWGYGEVKSESNPAGTIKIANDLVKAITDETIRSQSVQTVSPDRFKRNGKIVSDPSAIGEKREEVLKTVPIVPREIQYIDADSVTDEFMSTHFKSGDLLMLAAKESLNDWLDLTHCGYLVIRDGKAYYRNASSRKSNLSVVEIPLALYLAQQNWSSRYNQPEVGKQRTTPGVLVFRTLDPQAQLDSVNSGN</sequence>
<accession>A0A449B5X6</accession>
<dbReference type="OrthoDB" id="9796191at2"/>
<gene>
    <name evidence="3" type="ORF">NCTC10179_00139</name>
</gene>
<dbReference type="SUPFAM" id="SSF54001">
    <property type="entry name" value="Cysteine proteinases"/>
    <property type="match status" value="1"/>
</dbReference>
<dbReference type="Proteomes" id="UP000289497">
    <property type="component" value="Chromosome"/>
</dbReference>
<evidence type="ECO:0000313" key="3">
    <source>
        <dbReference type="EMBL" id="VEU75982.1"/>
    </source>
</evidence>
<evidence type="ECO:0000256" key="1">
    <source>
        <dbReference type="SAM" id="Coils"/>
    </source>
</evidence>
<dbReference type="RefSeq" id="WP_036434522.1">
    <property type="nucleotide sequence ID" value="NZ_LR215039.1"/>
</dbReference>
<dbReference type="EMBL" id="LR215039">
    <property type="protein sequence ID" value="VEU75982.1"/>
    <property type="molecule type" value="Genomic_DNA"/>
</dbReference>
<dbReference type="KEGG" id="mcou:NCTC10179_00139"/>
<reference evidence="3 4" key="1">
    <citation type="submission" date="2019-01" db="EMBL/GenBank/DDBJ databases">
        <authorList>
            <consortium name="Pathogen Informatics"/>
        </authorList>
    </citation>
    <scope>NUCLEOTIDE SEQUENCE [LARGE SCALE GENOMIC DNA]</scope>
    <source>
        <strain evidence="3 4">NCTC10179</strain>
    </source>
</reference>
<protein>
    <submittedName>
        <fullName evidence="3">Protein of uncharacterized function (DUF1460)</fullName>
    </submittedName>
</protein>
<evidence type="ECO:0000313" key="4">
    <source>
        <dbReference type="Proteomes" id="UP000289497"/>
    </source>
</evidence>
<keyword evidence="2" id="KW-0732">Signal</keyword>
<proteinExistence type="predicted"/>
<dbReference type="Gene3D" id="1.10.3670.10">
    <property type="entry name" value="Putative xylanase like domain"/>
    <property type="match status" value="1"/>
</dbReference>
<dbReference type="Pfam" id="PF07313">
    <property type="entry name" value="AmiA-like"/>
    <property type="match status" value="1"/>
</dbReference>
<dbReference type="InterPro" id="IPR038765">
    <property type="entry name" value="Papain-like_cys_pep_sf"/>
</dbReference>
<feature type="coiled-coil region" evidence="1">
    <location>
        <begin position="84"/>
        <end position="149"/>
    </location>
</feature>